<protein>
    <submittedName>
        <fullName evidence="1">Uncharacterized protein</fullName>
    </submittedName>
</protein>
<dbReference type="EMBL" id="GBRH01224769">
    <property type="protein sequence ID" value="JAD73126.1"/>
    <property type="molecule type" value="Transcribed_RNA"/>
</dbReference>
<accession>A0A0A9CC55</accession>
<reference evidence="1" key="2">
    <citation type="journal article" date="2015" name="Data Brief">
        <title>Shoot transcriptome of the giant reed, Arundo donax.</title>
        <authorList>
            <person name="Barrero R.A."/>
            <person name="Guerrero F.D."/>
            <person name="Moolhuijzen P."/>
            <person name="Goolsby J.A."/>
            <person name="Tidwell J."/>
            <person name="Bellgard S.E."/>
            <person name="Bellgard M.I."/>
        </authorList>
    </citation>
    <scope>NUCLEOTIDE SEQUENCE</scope>
    <source>
        <tissue evidence="1">Shoot tissue taken approximately 20 cm above the soil surface</tissue>
    </source>
</reference>
<reference evidence="1" key="1">
    <citation type="submission" date="2014-09" db="EMBL/GenBank/DDBJ databases">
        <authorList>
            <person name="Magalhaes I.L.F."/>
            <person name="Oliveira U."/>
            <person name="Santos F.R."/>
            <person name="Vidigal T.H.D.A."/>
            <person name="Brescovit A.D."/>
            <person name="Santos A.J."/>
        </authorList>
    </citation>
    <scope>NUCLEOTIDE SEQUENCE</scope>
    <source>
        <tissue evidence="1">Shoot tissue taken approximately 20 cm above the soil surface</tissue>
    </source>
</reference>
<name>A0A0A9CC55_ARUDO</name>
<dbReference type="AlphaFoldDB" id="A0A0A9CC55"/>
<organism evidence="1">
    <name type="scientific">Arundo donax</name>
    <name type="common">Giant reed</name>
    <name type="synonym">Donax arundinaceus</name>
    <dbReference type="NCBI Taxonomy" id="35708"/>
    <lineage>
        <taxon>Eukaryota</taxon>
        <taxon>Viridiplantae</taxon>
        <taxon>Streptophyta</taxon>
        <taxon>Embryophyta</taxon>
        <taxon>Tracheophyta</taxon>
        <taxon>Spermatophyta</taxon>
        <taxon>Magnoliopsida</taxon>
        <taxon>Liliopsida</taxon>
        <taxon>Poales</taxon>
        <taxon>Poaceae</taxon>
        <taxon>PACMAD clade</taxon>
        <taxon>Arundinoideae</taxon>
        <taxon>Arundineae</taxon>
        <taxon>Arundo</taxon>
    </lineage>
</organism>
<sequence length="31" mass="3656">MGRMINMCTCWISKIRTNPKQNMDLRRGGPF</sequence>
<proteinExistence type="predicted"/>
<evidence type="ECO:0000313" key="1">
    <source>
        <dbReference type="EMBL" id="JAD73126.1"/>
    </source>
</evidence>